<protein>
    <submittedName>
        <fullName evidence="2">Uncharacterized protein</fullName>
    </submittedName>
</protein>
<evidence type="ECO:0000313" key="2">
    <source>
        <dbReference type="EMBL" id="JAT04679.1"/>
    </source>
</evidence>
<evidence type="ECO:0000256" key="1">
    <source>
        <dbReference type="SAM" id="Coils"/>
    </source>
</evidence>
<feature type="coiled-coil region" evidence="1">
    <location>
        <begin position="112"/>
        <end position="139"/>
    </location>
</feature>
<keyword evidence="1" id="KW-0175">Coiled coil</keyword>
<gene>
    <name evidence="2" type="ORF">g.2317</name>
</gene>
<reference evidence="2" key="1">
    <citation type="submission" date="2015-11" db="EMBL/GenBank/DDBJ databases">
        <title>De novo transcriptome assembly of four potential Pierce s Disease insect vectors from Arizona vineyards.</title>
        <authorList>
            <person name="Tassone E.E."/>
        </authorList>
    </citation>
    <scope>NUCLEOTIDE SEQUENCE</scope>
</reference>
<feature type="non-terminal residue" evidence="2">
    <location>
        <position position="1"/>
    </location>
</feature>
<dbReference type="EMBL" id="GECU01003028">
    <property type="protein sequence ID" value="JAT04679.1"/>
    <property type="molecule type" value="Transcribed_RNA"/>
</dbReference>
<sequence>TVRQLEYRNIQLPDGYEEVLEEYKRVRDDLDMASAVIKSLSHYEFGGQFFRQFASVSNMMASKSKIKALKREDMYSDAARVGEYMAGSVESPQLKSTSRQFSDAWMKISEGKVQMNARLSDAQATISALRKTAKSIDERRGRVSALRYDLEEAAQGGESVDVRKKEEYNKESE</sequence>
<proteinExistence type="predicted"/>
<organism evidence="2">
    <name type="scientific">Homalodisca liturata</name>
    <dbReference type="NCBI Taxonomy" id="320908"/>
    <lineage>
        <taxon>Eukaryota</taxon>
        <taxon>Metazoa</taxon>
        <taxon>Ecdysozoa</taxon>
        <taxon>Arthropoda</taxon>
        <taxon>Hexapoda</taxon>
        <taxon>Insecta</taxon>
        <taxon>Pterygota</taxon>
        <taxon>Neoptera</taxon>
        <taxon>Paraneoptera</taxon>
        <taxon>Hemiptera</taxon>
        <taxon>Auchenorrhyncha</taxon>
        <taxon>Membracoidea</taxon>
        <taxon>Cicadellidae</taxon>
        <taxon>Cicadellinae</taxon>
        <taxon>Proconiini</taxon>
        <taxon>Homalodisca</taxon>
    </lineage>
</organism>
<dbReference type="AlphaFoldDB" id="A0A1B6JZS8"/>
<name>A0A1B6JZS8_9HEMI</name>
<accession>A0A1B6JZS8</accession>
<feature type="non-terminal residue" evidence="2">
    <location>
        <position position="173"/>
    </location>
</feature>